<proteinExistence type="predicted"/>
<name>A0A9Q3DJ81_9BASI</name>
<sequence length="154" mass="17242">MPSTRSGPTYNPSICSQKGYRRDYGRSQSVTEGPGSMNESQTDKLCHSEADNAVLTSNRANTATKSFSGHIQSHTEGLQQRIAAQRLPDSCISVEKLHELLPDCEQVSGPSQHLQVTQWMASIYGKEKYYSFKRRMVQKKLQKQPQKPLAAIPM</sequence>
<reference evidence="2" key="1">
    <citation type="submission" date="2021-03" db="EMBL/GenBank/DDBJ databases">
        <title>Draft genome sequence of rust myrtle Austropuccinia psidii MF-1, a brazilian biotype.</title>
        <authorList>
            <person name="Quecine M.C."/>
            <person name="Pachon D.M.R."/>
            <person name="Bonatelli M.L."/>
            <person name="Correr F.H."/>
            <person name="Franceschini L.M."/>
            <person name="Leite T.F."/>
            <person name="Margarido G.R.A."/>
            <person name="Almeida C.A."/>
            <person name="Ferrarezi J.A."/>
            <person name="Labate C.A."/>
        </authorList>
    </citation>
    <scope>NUCLEOTIDE SEQUENCE</scope>
    <source>
        <strain evidence="2">MF-1</strain>
    </source>
</reference>
<evidence type="ECO:0000313" key="3">
    <source>
        <dbReference type="Proteomes" id="UP000765509"/>
    </source>
</evidence>
<organism evidence="2 3">
    <name type="scientific">Austropuccinia psidii MF-1</name>
    <dbReference type="NCBI Taxonomy" id="1389203"/>
    <lineage>
        <taxon>Eukaryota</taxon>
        <taxon>Fungi</taxon>
        <taxon>Dikarya</taxon>
        <taxon>Basidiomycota</taxon>
        <taxon>Pucciniomycotina</taxon>
        <taxon>Pucciniomycetes</taxon>
        <taxon>Pucciniales</taxon>
        <taxon>Sphaerophragmiaceae</taxon>
        <taxon>Austropuccinia</taxon>
    </lineage>
</organism>
<dbReference type="AlphaFoldDB" id="A0A9Q3DJ81"/>
<keyword evidence="3" id="KW-1185">Reference proteome</keyword>
<feature type="region of interest" description="Disordered" evidence="1">
    <location>
        <begin position="1"/>
        <end position="44"/>
    </location>
</feature>
<feature type="compositionally biased region" description="Polar residues" evidence="1">
    <location>
        <begin position="1"/>
        <end position="16"/>
    </location>
</feature>
<evidence type="ECO:0000256" key="1">
    <source>
        <dbReference type="SAM" id="MobiDB-lite"/>
    </source>
</evidence>
<comment type="caution">
    <text evidence="2">The sequence shown here is derived from an EMBL/GenBank/DDBJ whole genome shotgun (WGS) entry which is preliminary data.</text>
</comment>
<evidence type="ECO:0000313" key="2">
    <source>
        <dbReference type="EMBL" id="MBW0505201.1"/>
    </source>
</evidence>
<dbReference type="Proteomes" id="UP000765509">
    <property type="component" value="Unassembled WGS sequence"/>
</dbReference>
<accession>A0A9Q3DJ81</accession>
<gene>
    <name evidence="2" type="ORF">O181_044916</name>
</gene>
<dbReference type="EMBL" id="AVOT02018358">
    <property type="protein sequence ID" value="MBW0505201.1"/>
    <property type="molecule type" value="Genomic_DNA"/>
</dbReference>
<protein>
    <submittedName>
        <fullName evidence="2">Uncharacterized protein</fullName>
    </submittedName>
</protein>